<proteinExistence type="predicted"/>
<reference evidence="1 2" key="1">
    <citation type="submission" date="2018-11" db="EMBL/GenBank/DDBJ databases">
        <title>The Potential of Streptomyces as Biocontrol Agents against the Tomato grey mould, Botrytis cinerea (Gray mold) Frontiers in Microbiology.</title>
        <authorList>
            <person name="Li D."/>
        </authorList>
    </citation>
    <scope>NUCLEOTIDE SEQUENCE [LARGE SCALE GENOMIC DNA]</scope>
    <source>
        <strain evidence="1 2">NEAU-LD23</strain>
    </source>
</reference>
<dbReference type="Proteomes" id="UP000275401">
    <property type="component" value="Unassembled WGS sequence"/>
</dbReference>
<evidence type="ECO:0000313" key="2">
    <source>
        <dbReference type="Proteomes" id="UP000275401"/>
    </source>
</evidence>
<keyword evidence="2" id="KW-1185">Reference proteome</keyword>
<dbReference type="AlphaFoldDB" id="A0A3M8WE63"/>
<dbReference type="EMBL" id="RIBZ01000203">
    <property type="protein sequence ID" value="RNG26223.1"/>
    <property type="molecule type" value="Genomic_DNA"/>
</dbReference>
<sequence length="259" mass="28855">MPPPRISAPPETFGEYDDGLEPWGPDPVPPDYSFGGAAVDLEFATGTLSAVRMGFGELFAQERRRTIREGWGYTVELPAVLELLDGIHHGRTNARDAQSVLLKAAHLLYNPLRCFEAEDPDELRTVCRQNGGCALCEERRSWFDALLDDSDARWNRLQEPESYPFTAGRNGLHETTCSVVKREIPSSYARPTGDAYTSALHAFSHTVDPHSSQDDFEGSGDYPRFEAMTSQQARKWITDRTGPKGGRHYKLCHLCAPAP</sequence>
<name>A0A3M8WE63_9ACTN</name>
<evidence type="ECO:0000313" key="1">
    <source>
        <dbReference type="EMBL" id="RNG26223.1"/>
    </source>
</evidence>
<protein>
    <submittedName>
        <fullName evidence="1">Uncharacterized protein</fullName>
    </submittedName>
</protein>
<comment type="caution">
    <text evidence="1">The sequence shown here is derived from an EMBL/GenBank/DDBJ whole genome shotgun (WGS) entry which is preliminary data.</text>
</comment>
<accession>A0A3M8WE63</accession>
<gene>
    <name evidence="1" type="ORF">EEJ42_15580</name>
</gene>
<organism evidence="1 2">
    <name type="scientific">Streptomyces botrytidirepellens</name>
    <dbReference type="NCBI Taxonomy" id="2486417"/>
    <lineage>
        <taxon>Bacteria</taxon>
        <taxon>Bacillati</taxon>
        <taxon>Actinomycetota</taxon>
        <taxon>Actinomycetes</taxon>
        <taxon>Kitasatosporales</taxon>
        <taxon>Streptomycetaceae</taxon>
        <taxon>Streptomyces</taxon>
    </lineage>
</organism>